<name>A0AA97L036_EUBMA</name>
<proteinExistence type="predicted"/>
<reference evidence="9" key="1">
    <citation type="submission" date="2025-08" db="UniProtKB">
        <authorList>
            <consortium name="RefSeq"/>
        </authorList>
    </citation>
    <scope>IDENTIFICATION</scope>
    <source>
        <tissue evidence="9">Blood</tissue>
    </source>
</reference>
<evidence type="ECO:0000256" key="4">
    <source>
        <dbReference type="ARBA" id="ARBA00023157"/>
    </source>
</evidence>
<evidence type="ECO:0000256" key="5">
    <source>
        <dbReference type="SAM" id="SignalP"/>
    </source>
</evidence>
<dbReference type="PRINTS" id="PR00759">
    <property type="entry name" value="BASICPTASE"/>
</dbReference>
<dbReference type="SUPFAM" id="SSF57362">
    <property type="entry name" value="BPTI-like"/>
    <property type="match status" value="1"/>
</dbReference>
<gene>
    <name evidence="9" type="primary">LOC129331020</name>
</gene>
<dbReference type="Pfam" id="PF00014">
    <property type="entry name" value="Kunitz_BPTI"/>
    <property type="match status" value="1"/>
</dbReference>
<dbReference type="RefSeq" id="XP_054837316.1">
    <property type="nucleotide sequence ID" value="XM_054981341.1"/>
</dbReference>
<organism evidence="8 9">
    <name type="scientific">Eublepharis macularius</name>
    <name type="common">Leopard gecko</name>
    <name type="synonym">Cyrtodactylus macularius</name>
    <dbReference type="NCBI Taxonomy" id="481883"/>
    <lineage>
        <taxon>Eukaryota</taxon>
        <taxon>Metazoa</taxon>
        <taxon>Chordata</taxon>
        <taxon>Craniata</taxon>
        <taxon>Vertebrata</taxon>
        <taxon>Euteleostomi</taxon>
        <taxon>Lepidosauria</taxon>
        <taxon>Squamata</taxon>
        <taxon>Bifurcata</taxon>
        <taxon>Gekkota</taxon>
        <taxon>Eublepharidae</taxon>
        <taxon>Eublepharinae</taxon>
        <taxon>Eublepharis</taxon>
    </lineage>
</organism>
<evidence type="ECO:0000256" key="3">
    <source>
        <dbReference type="ARBA" id="ARBA00022690"/>
    </source>
</evidence>
<dbReference type="Pfam" id="PF00095">
    <property type="entry name" value="WAP"/>
    <property type="match status" value="1"/>
</dbReference>
<protein>
    <submittedName>
        <fullName evidence="9">Eppin-like</fullName>
    </submittedName>
</protein>
<dbReference type="SMART" id="SM00131">
    <property type="entry name" value="KU"/>
    <property type="match status" value="1"/>
</dbReference>
<evidence type="ECO:0000259" key="7">
    <source>
        <dbReference type="PROSITE" id="PS51390"/>
    </source>
</evidence>
<sequence length="143" mass="15083">MKAGGPLLAVLAWLALGAQLSSASQAKTGYCYNVAPFGDVFDEKDCSACLKNNSCSTCANDAQCPGNQKCCPGDCGYICQEAVLNLCHLPSVCGNCKAMFSRYFYNNSTQKCEQFVYGGCGGNKNNFETEDECSSICAPSGTA</sequence>
<dbReference type="InterPro" id="IPR036880">
    <property type="entry name" value="Kunitz_BPTI_sf"/>
</dbReference>
<dbReference type="PANTHER" id="PTHR46751">
    <property type="entry name" value="EPPIN"/>
    <property type="match status" value="1"/>
</dbReference>
<dbReference type="PROSITE" id="PS00280">
    <property type="entry name" value="BPTI_KUNITZ_1"/>
    <property type="match status" value="1"/>
</dbReference>
<feature type="domain" description="BPTI/Kunitz inhibitor" evidence="6">
    <location>
        <begin position="87"/>
        <end position="137"/>
    </location>
</feature>
<dbReference type="GeneID" id="129331020"/>
<dbReference type="InterPro" id="IPR008197">
    <property type="entry name" value="WAP_dom"/>
</dbReference>
<dbReference type="Gene3D" id="4.10.410.10">
    <property type="entry name" value="Pancreatic trypsin inhibitor Kunitz domain"/>
    <property type="match status" value="1"/>
</dbReference>
<dbReference type="GO" id="GO:0005576">
    <property type="term" value="C:extracellular region"/>
    <property type="evidence" value="ECO:0007669"/>
    <property type="project" value="UniProtKB-SubCell"/>
</dbReference>
<dbReference type="PROSITE" id="PS51390">
    <property type="entry name" value="WAP"/>
    <property type="match status" value="1"/>
</dbReference>
<dbReference type="InterPro" id="IPR020901">
    <property type="entry name" value="Prtase_inh_Kunz-CS"/>
</dbReference>
<dbReference type="PANTHER" id="PTHR46751:SF1">
    <property type="entry name" value="WAP FOUR-DISULFIDE CORE DOMAIN PROTEIN 6A"/>
    <property type="match status" value="1"/>
</dbReference>
<keyword evidence="2" id="KW-0964">Secreted</keyword>
<dbReference type="SMART" id="SM00217">
    <property type="entry name" value="WAP"/>
    <property type="match status" value="1"/>
</dbReference>
<feature type="signal peptide" evidence="5">
    <location>
        <begin position="1"/>
        <end position="23"/>
    </location>
</feature>
<keyword evidence="3" id="KW-0646">Protease inhibitor</keyword>
<feature type="domain" description="WAP" evidence="7">
    <location>
        <begin position="24"/>
        <end position="83"/>
    </location>
</feature>
<comment type="subcellular location">
    <subcellularLocation>
        <location evidence="1">Secreted</location>
    </subcellularLocation>
</comment>
<feature type="chain" id="PRO_5041634351" evidence="5">
    <location>
        <begin position="24"/>
        <end position="143"/>
    </location>
</feature>
<dbReference type="InterPro" id="IPR036645">
    <property type="entry name" value="Elafin-like_sf"/>
</dbReference>
<keyword evidence="8" id="KW-1185">Reference proteome</keyword>
<evidence type="ECO:0000256" key="1">
    <source>
        <dbReference type="ARBA" id="ARBA00004613"/>
    </source>
</evidence>
<dbReference type="InterPro" id="IPR002223">
    <property type="entry name" value="Kunitz_BPTI"/>
</dbReference>
<dbReference type="GO" id="GO:0044483">
    <property type="term" value="P:venom-mediated perturbation of hemostasis"/>
    <property type="evidence" value="ECO:0007669"/>
    <property type="project" value="UniProtKB-ARBA"/>
</dbReference>
<dbReference type="InterPro" id="IPR051388">
    <property type="entry name" value="Serpin_venom_toxin"/>
</dbReference>
<evidence type="ECO:0000259" key="6">
    <source>
        <dbReference type="PROSITE" id="PS50279"/>
    </source>
</evidence>
<dbReference type="PROSITE" id="PS50279">
    <property type="entry name" value="BPTI_KUNITZ_2"/>
    <property type="match status" value="1"/>
</dbReference>
<dbReference type="Proteomes" id="UP001190640">
    <property type="component" value="Chromosome 5"/>
</dbReference>
<dbReference type="GO" id="GO:0004867">
    <property type="term" value="F:serine-type endopeptidase inhibitor activity"/>
    <property type="evidence" value="ECO:0007669"/>
    <property type="project" value="InterPro"/>
</dbReference>
<evidence type="ECO:0000313" key="9">
    <source>
        <dbReference type="RefSeq" id="XP_054837316.1"/>
    </source>
</evidence>
<accession>A0AA97L036</accession>
<dbReference type="FunFam" id="4.10.410.10:FF:000021">
    <property type="entry name" value="Serine protease inhibitor, putative"/>
    <property type="match status" value="1"/>
</dbReference>
<dbReference type="Gene3D" id="4.10.75.10">
    <property type="entry name" value="Elafin-like"/>
    <property type="match status" value="1"/>
</dbReference>
<dbReference type="AlphaFoldDB" id="A0AA97L036"/>
<dbReference type="KEGG" id="emc:129331020"/>
<evidence type="ECO:0000256" key="2">
    <source>
        <dbReference type="ARBA" id="ARBA00022525"/>
    </source>
</evidence>
<keyword evidence="5" id="KW-0732">Signal</keyword>
<evidence type="ECO:0000313" key="8">
    <source>
        <dbReference type="Proteomes" id="UP001190640"/>
    </source>
</evidence>
<keyword evidence="4" id="KW-1015">Disulfide bond</keyword>
<dbReference type="CDD" id="cd00109">
    <property type="entry name" value="Kunitz-type"/>
    <property type="match status" value="1"/>
</dbReference>